<protein>
    <recommendedName>
        <fullName evidence="1">HAT C-terminal dimerisation domain-containing protein</fullName>
    </recommendedName>
</protein>
<dbReference type="PANTHER" id="PTHR46880">
    <property type="entry name" value="RAS-ASSOCIATING DOMAIN-CONTAINING PROTEIN"/>
    <property type="match status" value="1"/>
</dbReference>
<organism evidence="2 3">
    <name type="scientific">Blattamonas nauphoetae</name>
    <dbReference type="NCBI Taxonomy" id="2049346"/>
    <lineage>
        <taxon>Eukaryota</taxon>
        <taxon>Metamonada</taxon>
        <taxon>Preaxostyla</taxon>
        <taxon>Oxymonadida</taxon>
        <taxon>Blattamonas</taxon>
    </lineage>
</organism>
<dbReference type="Pfam" id="PF05699">
    <property type="entry name" value="Dimer_Tnp_hAT"/>
    <property type="match status" value="1"/>
</dbReference>
<proteinExistence type="predicted"/>
<dbReference type="EMBL" id="JARBJD010000069">
    <property type="protein sequence ID" value="KAK2955245.1"/>
    <property type="molecule type" value="Genomic_DNA"/>
</dbReference>
<accession>A0ABQ9XUU1</accession>
<keyword evidence="3" id="KW-1185">Reference proteome</keyword>
<dbReference type="Proteomes" id="UP001281761">
    <property type="component" value="Unassembled WGS sequence"/>
</dbReference>
<comment type="caution">
    <text evidence="2">The sequence shown here is derived from an EMBL/GenBank/DDBJ whole genome shotgun (WGS) entry which is preliminary data.</text>
</comment>
<feature type="domain" description="HAT C-terminal dimerisation" evidence="1">
    <location>
        <begin position="196"/>
        <end position="226"/>
    </location>
</feature>
<evidence type="ECO:0000259" key="1">
    <source>
        <dbReference type="Pfam" id="PF05699"/>
    </source>
</evidence>
<dbReference type="PANTHER" id="PTHR46880:SF5">
    <property type="entry name" value="DUF4371 DOMAIN-CONTAINING PROTEIN"/>
    <property type="match status" value="1"/>
</dbReference>
<reference evidence="2 3" key="1">
    <citation type="journal article" date="2022" name="bioRxiv">
        <title>Genomics of Preaxostyla Flagellates Illuminates Evolutionary Transitions and the Path Towards Mitochondrial Loss.</title>
        <authorList>
            <person name="Novak L.V.F."/>
            <person name="Treitli S.C."/>
            <person name="Pyrih J."/>
            <person name="Halakuc P."/>
            <person name="Pipaliya S.V."/>
            <person name="Vacek V."/>
            <person name="Brzon O."/>
            <person name="Soukal P."/>
            <person name="Eme L."/>
            <person name="Dacks J.B."/>
            <person name="Karnkowska A."/>
            <person name="Elias M."/>
            <person name="Hampl V."/>
        </authorList>
    </citation>
    <scope>NUCLEOTIDE SEQUENCE [LARGE SCALE GENOMIC DNA]</scope>
    <source>
        <strain evidence="2">NAU3</strain>
        <tissue evidence="2">Gut</tissue>
    </source>
</reference>
<evidence type="ECO:0000313" key="2">
    <source>
        <dbReference type="EMBL" id="KAK2955245.1"/>
    </source>
</evidence>
<sequence>MSALQEYENDMYPGNHRQTFGYMTPGTQGRMMKVIADYLRYQNQELRKQSDFFGLLFDESTDSSNRSQLMITICYILGGVRQFGYLGVTELGVVKKSHSLQVMFVTAKLHEKQKSSETLTAFAHRFPAESLFRSIQIFDPAQIIKNQANPIEQERERLITDWQSLKVHFRLVHHQDTSVDAELHSDASFVPTALNPPRYPLLSKLARNLLTIPVSTAPVESLATVLSKNVYGIGIGGVLF</sequence>
<dbReference type="InterPro" id="IPR008906">
    <property type="entry name" value="HATC_C_dom"/>
</dbReference>
<name>A0ABQ9XUU1_9EUKA</name>
<evidence type="ECO:0000313" key="3">
    <source>
        <dbReference type="Proteomes" id="UP001281761"/>
    </source>
</evidence>
<gene>
    <name evidence="2" type="ORF">BLNAU_9797</name>
</gene>